<gene>
    <name evidence="1" type="ORF">J2S69_000332</name>
</gene>
<protein>
    <submittedName>
        <fullName evidence="1">Uncharacterized protein</fullName>
    </submittedName>
</protein>
<evidence type="ECO:0000313" key="1">
    <source>
        <dbReference type="EMBL" id="MDR7336613.1"/>
    </source>
</evidence>
<reference evidence="1 2" key="1">
    <citation type="submission" date="2023-07" db="EMBL/GenBank/DDBJ databases">
        <title>Sequencing the genomes of 1000 actinobacteria strains.</title>
        <authorList>
            <person name="Klenk H.-P."/>
        </authorList>
    </citation>
    <scope>NUCLEOTIDE SEQUENCE [LARGE SCALE GENOMIC DNA]</scope>
    <source>
        <strain evidence="1 2">DSM 44724</strain>
    </source>
</reference>
<proteinExistence type="predicted"/>
<dbReference type="Proteomes" id="UP001183604">
    <property type="component" value="Unassembled WGS sequence"/>
</dbReference>
<accession>A0ABU2AJ38</accession>
<sequence length="57" mass="6437">MPDILNPPCPPRPPDGSATVRRVRTLMGAQRGYRCRDPFWGAMTLKPEKDAAHGEYR</sequence>
<comment type="caution">
    <text evidence="1">The sequence shown here is derived from an EMBL/GenBank/DDBJ whole genome shotgun (WGS) entry which is preliminary data.</text>
</comment>
<organism evidence="1 2">
    <name type="scientific">Glycomyces lechevalierae</name>
    <dbReference type="NCBI Taxonomy" id="256034"/>
    <lineage>
        <taxon>Bacteria</taxon>
        <taxon>Bacillati</taxon>
        <taxon>Actinomycetota</taxon>
        <taxon>Actinomycetes</taxon>
        <taxon>Glycomycetales</taxon>
        <taxon>Glycomycetaceae</taxon>
        <taxon>Glycomyces</taxon>
    </lineage>
</organism>
<dbReference type="EMBL" id="JAVDYD010000001">
    <property type="protein sequence ID" value="MDR7336613.1"/>
    <property type="molecule type" value="Genomic_DNA"/>
</dbReference>
<name>A0ABU2AJ38_9ACTN</name>
<keyword evidence="2" id="KW-1185">Reference proteome</keyword>
<evidence type="ECO:0000313" key="2">
    <source>
        <dbReference type="Proteomes" id="UP001183604"/>
    </source>
</evidence>